<sequence>MRPILMAAGLAAAFALTACGEQADKAAEAPAAEAPAKKFFGRQRQMYQGQEAIQRVDSGTVAVSDNPQNLILTVSGLAAGPGYTRGTFLPRINPAAPKDGIYEVDVVAEKPAAGAAATPTPIDIKGEWPGYPADRLKGVRFISATNDITVMLPTAAAPAQ</sequence>
<evidence type="ECO:0000313" key="3">
    <source>
        <dbReference type="Proteomes" id="UP001597237"/>
    </source>
</evidence>
<protein>
    <recommendedName>
        <fullName evidence="4">Lipoprotein</fullName>
    </recommendedName>
</protein>
<dbReference type="PROSITE" id="PS51257">
    <property type="entry name" value="PROKAR_LIPOPROTEIN"/>
    <property type="match status" value="1"/>
</dbReference>
<accession>A0ABW4N0Z1</accession>
<comment type="caution">
    <text evidence="2">The sequence shown here is derived from an EMBL/GenBank/DDBJ whole genome shotgun (WGS) entry which is preliminary data.</text>
</comment>
<keyword evidence="3" id="KW-1185">Reference proteome</keyword>
<dbReference type="Proteomes" id="UP001597237">
    <property type="component" value="Unassembled WGS sequence"/>
</dbReference>
<feature type="chain" id="PRO_5047541534" description="Lipoprotein" evidence="1">
    <location>
        <begin position="19"/>
        <end position="160"/>
    </location>
</feature>
<reference evidence="3" key="1">
    <citation type="journal article" date="2019" name="Int. J. Syst. Evol. Microbiol.">
        <title>The Global Catalogue of Microorganisms (GCM) 10K type strain sequencing project: providing services to taxonomists for standard genome sequencing and annotation.</title>
        <authorList>
            <consortium name="The Broad Institute Genomics Platform"/>
            <consortium name="The Broad Institute Genome Sequencing Center for Infectious Disease"/>
            <person name="Wu L."/>
            <person name="Ma J."/>
        </authorList>
    </citation>
    <scope>NUCLEOTIDE SEQUENCE [LARGE SCALE GENOMIC DNA]</scope>
    <source>
        <strain evidence="3">DFY28</strain>
    </source>
</reference>
<proteinExistence type="predicted"/>
<evidence type="ECO:0000313" key="2">
    <source>
        <dbReference type="EMBL" id="MFD1782860.1"/>
    </source>
</evidence>
<dbReference type="EMBL" id="JBHUEY010000001">
    <property type="protein sequence ID" value="MFD1782860.1"/>
    <property type="molecule type" value="Genomic_DNA"/>
</dbReference>
<name>A0ABW4N0Z1_9CAUL</name>
<evidence type="ECO:0000256" key="1">
    <source>
        <dbReference type="SAM" id="SignalP"/>
    </source>
</evidence>
<feature type="signal peptide" evidence="1">
    <location>
        <begin position="1"/>
        <end position="18"/>
    </location>
</feature>
<gene>
    <name evidence="2" type="ORF">ACFSC0_05605</name>
</gene>
<dbReference type="RefSeq" id="WP_377282612.1">
    <property type="nucleotide sequence ID" value="NZ_JBHRSI010000007.1"/>
</dbReference>
<keyword evidence="1" id="KW-0732">Signal</keyword>
<organism evidence="2 3">
    <name type="scientific">Phenylobacterium terrae</name>
    <dbReference type="NCBI Taxonomy" id="2665495"/>
    <lineage>
        <taxon>Bacteria</taxon>
        <taxon>Pseudomonadati</taxon>
        <taxon>Pseudomonadota</taxon>
        <taxon>Alphaproteobacteria</taxon>
        <taxon>Caulobacterales</taxon>
        <taxon>Caulobacteraceae</taxon>
        <taxon>Phenylobacterium</taxon>
    </lineage>
</organism>
<evidence type="ECO:0008006" key="4">
    <source>
        <dbReference type="Google" id="ProtNLM"/>
    </source>
</evidence>